<reference evidence="2 3" key="1">
    <citation type="journal article" date="2015" name="Sci. Rep.">
        <title>Chromosome-level genome map provides insights into diverse defense mechanisms in the medicinal fungus Ganoderma sinense.</title>
        <authorList>
            <person name="Zhu Y."/>
            <person name="Xu J."/>
            <person name="Sun C."/>
            <person name="Zhou S."/>
            <person name="Xu H."/>
            <person name="Nelson D.R."/>
            <person name="Qian J."/>
            <person name="Song J."/>
            <person name="Luo H."/>
            <person name="Xiang L."/>
            <person name="Li Y."/>
            <person name="Xu Z."/>
            <person name="Ji A."/>
            <person name="Wang L."/>
            <person name="Lu S."/>
            <person name="Hayward A."/>
            <person name="Sun W."/>
            <person name="Li X."/>
            <person name="Schwartz D.C."/>
            <person name="Wang Y."/>
            <person name="Chen S."/>
        </authorList>
    </citation>
    <scope>NUCLEOTIDE SEQUENCE [LARGE SCALE GENOMIC DNA]</scope>
    <source>
        <strain evidence="2 3">ZZ0214-1</strain>
    </source>
</reference>
<organism evidence="2 3">
    <name type="scientific">Ganoderma sinense ZZ0214-1</name>
    <dbReference type="NCBI Taxonomy" id="1077348"/>
    <lineage>
        <taxon>Eukaryota</taxon>
        <taxon>Fungi</taxon>
        <taxon>Dikarya</taxon>
        <taxon>Basidiomycota</taxon>
        <taxon>Agaricomycotina</taxon>
        <taxon>Agaricomycetes</taxon>
        <taxon>Polyporales</taxon>
        <taxon>Polyporaceae</taxon>
        <taxon>Ganoderma</taxon>
    </lineage>
</organism>
<sequence>MLVYALQSRPRGPALSQTVRVSDSVHDPPRHLPRPKKPPSTWRQEKPGPPRSMNIAPARRKIDRNAPPLPTPPAHWVRTPDICWSHPRRRSCPTRAVRPHPRPDPPHWLALILPPAVCTAHPARAVRR</sequence>
<gene>
    <name evidence="2" type="ORF">GSI_12144</name>
</gene>
<comment type="caution">
    <text evidence="2">The sequence shown here is derived from an EMBL/GenBank/DDBJ whole genome shotgun (WGS) entry which is preliminary data.</text>
</comment>
<accession>A0A2G8RY23</accession>
<keyword evidence="3" id="KW-1185">Reference proteome</keyword>
<dbReference type="Proteomes" id="UP000230002">
    <property type="component" value="Unassembled WGS sequence"/>
</dbReference>
<dbReference type="AlphaFoldDB" id="A0A2G8RY23"/>
<evidence type="ECO:0000313" key="3">
    <source>
        <dbReference type="Proteomes" id="UP000230002"/>
    </source>
</evidence>
<feature type="region of interest" description="Disordered" evidence="1">
    <location>
        <begin position="1"/>
        <end position="80"/>
    </location>
</feature>
<name>A0A2G8RY23_9APHY</name>
<evidence type="ECO:0000313" key="2">
    <source>
        <dbReference type="EMBL" id="PIL26387.1"/>
    </source>
</evidence>
<evidence type="ECO:0000256" key="1">
    <source>
        <dbReference type="SAM" id="MobiDB-lite"/>
    </source>
</evidence>
<dbReference type="EMBL" id="AYKW01000045">
    <property type="protein sequence ID" value="PIL26387.1"/>
    <property type="molecule type" value="Genomic_DNA"/>
</dbReference>
<protein>
    <submittedName>
        <fullName evidence="2">Uncharacterized protein</fullName>
    </submittedName>
</protein>
<proteinExistence type="predicted"/>